<comment type="caution">
    <text evidence="1">The sequence shown here is derived from an EMBL/GenBank/DDBJ whole genome shotgun (WGS) entry which is preliminary data.</text>
</comment>
<proteinExistence type="predicted"/>
<dbReference type="Proteomes" id="UP000544122">
    <property type="component" value="Unassembled WGS sequence"/>
</dbReference>
<evidence type="ECO:0000313" key="1">
    <source>
        <dbReference type="EMBL" id="NOJ41473.1"/>
    </source>
</evidence>
<keyword evidence="2" id="KW-1185">Reference proteome</keyword>
<dbReference type="EMBL" id="JAAVLX010000005">
    <property type="protein sequence ID" value="NOJ41473.1"/>
    <property type="molecule type" value="Genomic_DNA"/>
</dbReference>
<gene>
    <name evidence="1" type="ORF">HCN58_18000</name>
</gene>
<name>A0A7Y4LWJ0_9BRAD</name>
<dbReference type="AlphaFoldDB" id="A0A7Y4LWJ0"/>
<dbReference type="RefSeq" id="WP_171580720.1">
    <property type="nucleotide sequence ID" value="NZ_JAAVLX010000005.1"/>
</dbReference>
<organism evidence="1 2">
    <name type="scientific">Bradyrhizobium australiense</name>
    <dbReference type="NCBI Taxonomy" id="2721161"/>
    <lineage>
        <taxon>Bacteria</taxon>
        <taxon>Pseudomonadati</taxon>
        <taxon>Pseudomonadota</taxon>
        <taxon>Alphaproteobacteria</taxon>
        <taxon>Hyphomicrobiales</taxon>
        <taxon>Nitrobacteraceae</taxon>
        <taxon>Bradyrhizobium</taxon>
    </lineage>
</organism>
<evidence type="ECO:0000313" key="2">
    <source>
        <dbReference type="Proteomes" id="UP000544122"/>
    </source>
</evidence>
<accession>A0A7Y4LWJ0</accession>
<sequence length="79" mass="8863">MRTGREGDADDFERRRHAAHGHNTVALAVAALTQRTEIVLACQREPSNIVLATRLGGRPNRIGKRPNRFIANRIADHLR</sequence>
<protein>
    <submittedName>
        <fullName evidence="1">Uncharacterized protein</fullName>
    </submittedName>
</protein>
<reference evidence="1 2" key="1">
    <citation type="submission" date="2020-03" db="EMBL/GenBank/DDBJ databases">
        <title>Bradyrhizobium diversity isolated from nodules of Indigofera sp.</title>
        <authorList>
            <person name="Klepa M."/>
            <person name="Helene L."/>
            <person name="Hungria M."/>
        </authorList>
    </citation>
    <scope>NUCLEOTIDE SEQUENCE [LARGE SCALE GENOMIC DNA]</scope>
    <source>
        <strain evidence="1 2">WSM 1791</strain>
    </source>
</reference>